<accession>A0A9P6EM68</accession>
<comment type="similarity">
    <text evidence="3">Belongs to the WHI5/NRM1 family.</text>
</comment>
<dbReference type="GO" id="GO:0005634">
    <property type="term" value="C:nucleus"/>
    <property type="evidence" value="ECO:0007669"/>
    <property type="project" value="UniProtKB-SubCell"/>
</dbReference>
<organism evidence="10 11">
    <name type="scientific">Crepidotus variabilis</name>
    <dbReference type="NCBI Taxonomy" id="179855"/>
    <lineage>
        <taxon>Eukaryota</taxon>
        <taxon>Fungi</taxon>
        <taxon>Dikarya</taxon>
        <taxon>Basidiomycota</taxon>
        <taxon>Agaricomycotina</taxon>
        <taxon>Agaricomycetes</taxon>
        <taxon>Agaricomycetidae</taxon>
        <taxon>Agaricales</taxon>
        <taxon>Agaricineae</taxon>
        <taxon>Crepidotaceae</taxon>
        <taxon>Crepidotus</taxon>
    </lineage>
</organism>
<evidence type="ECO:0000256" key="9">
    <source>
        <dbReference type="SAM" id="MobiDB-lite"/>
    </source>
</evidence>
<feature type="compositionally biased region" description="Low complexity" evidence="9">
    <location>
        <begin position="228"/>
        <end position="241"/>
    </location>
</feature>
<gene>
    <name evidence="10" type="ORF">CPB83DRAFT_100616</name>
</gene>
<evidence type="ECO:0000256" key="3">
    <source>
        <dbReference type="ARBA" id="ARBA00006922"/>
    </source>
</evidence>
<keyword evidence="7" id="KW-0804">Transcription</keyword>
<evidence type="ECO:0000256" key="4">
    <source>
        <dbReference type="ARBA" id="ARBA00022490"/>
    </source>
</evidence>
<comment type="caution">
    <text evidence="10">The sequence shown here is derived from an EMBL/GenBank/DDBJ whole genome shotgun (WGS) entry which is preliminary data.</text>
</comment>
<feature type="compositionally biased region" description="Polar residues" evidence="9">
    <location>
        <begin position="244"/>
        <end position="262"/>
    </location>
</feature>
<feature type="compositionally biased region" description="Polar residues" evidence="9">
    <location>
        <begin position="188"/>
        <end position="211"/>
    </location>
</feature>
<sequence length="384" mass="40398">MVSTQSPAAQAAENDKRRKSATQLTIEKVKASHLARQLQMRLQYARLKVEHGWQKQNLNEVENLYFHNSHLRGPKPFVSIPTPPIPVPTIITTQPSPERTQPPIPPAGQASKPSTTSNIELTTPFPAGPITSTSTPAIRTSGEGSSMNPNPSPSPNPQSSLTPNPSISATFNTLTLASISKSSDAAMSVDPQISSTSSTCQDEPLTIQNPITGPHPAQASILPTHIPSVPSTSTELSSSPTMDFLSSQSPLTSFLNSSTNHYPTVKAPRSRINKHPAGPKGSHQNLTAQDMVDFSSASTLTYDSFWSSHSGGTMATTSGTRPSGPMSIASGIAELASAFHNSGAFPNGIPDLARLANEVTPFVTGVPSNSSNAVACESGTESKC</sequence>
<dbReference type="EMBL" id="MU157835">
    <property type="protein sequence ID" value="KAF9531357.1"/>
    <property type="molecule type" value="Genomic_DNA"/>
</dbReference>
<dbReference type="OrthoDB" id="2359117at2759"/>
<evidence type="ECO:0000313" key="10">
    <source>
        <dbReference type="EMBL" id="KAF9531357.1"/>
    </source>
</evidence>
<reference evidence="10" key="1">
    <citation type="submission" date="2020-11" db="EMBL/GenBank/DDBJ databases">
        <authorList>
            <consortium name="DOE Joint Genome Institute"/>
            <person name="Ahrendt S."/>
            <person name="Riley R."/>
            <person name="Andreopoulos W."/>
            <person name="Labutti K."/>
            <person name="Pangilinan J."/>
            <person name="Ruiz-Duenas F.J."/>
            <person name="Barrasa J.M."/>
            <person name="Sanchez-Garcia M."/>
            <person name="Camarero S."/>
            <person name="Miyauchi S."/>
            <person name="Serrano A."/>
            <person name="Linde D."/>
            <person name="Babiker R."/>
            <person name="Drula E."/>
            <person name="Ayuso-Fernandez I."/>
            <person name="Pacheco R."/>
            <person name="Padilla G."/>
            <person name="Ferreira P."/>
            <person name="Barriuso J."/>
            <person name="Kellner H."/>
            <person name="Castanera R."/>
            <person name="Alfaro M."/>
            <person name="Ramirez L."/>
            <person name="Pisabarro A.G."/>
            <person name="Kuo A."/>
            <person name="Tritt A."/>
            <person name="Lipzen A."/>
            <person name="He G."/>
            <person name="Yan M."/>
            <person name="Ng V."/>
            <person name="Cullen D."/>
            <person name="Martin F."/>
            <person name="Rosso M.-N."/>
            <person name="Henrissat B."/>
            <person name="Hibbett D."/>
            <person name="Martinez A.T."/>
            <person name="Grigoriev I.V."/>
        </authorList>
    </citation>
    <scope>NUCLEOTIDE SEQUENCE</scope>
    <source>
        <strain evidence="10">CBS 506.95</strain>
    </source>
</reference>
<dbReference type="Pfam" id="PF08528">
    <property type="entry name" value="Whi5"/>
    <property type="match status" value="1"/>
</dbReference>
<name>A0A9P6EM68_9AGAR</name>
<dbReference type="InterPro" id="IPR013734">
    <property type="entry name" value="TF_Nrm1/Whi5"/>
</dbReference>
<evidence type="ECO:0000256" key="2">
    <source>
        <dbReference type="ARBA" id="ARBA00004496"/>
    </source>
</evidence>
<evidence type="ECO:0000313" key="11">
    <source>
        <dbReference type="Proteomes" id="UP000807306"/>
    </source>
</evidence>
<comment type="subcellular location">
    <subcellularLocation>
        <location evidence="2">Cytoplasm</location>
    </subcellularLocation>
    <subcellularLocation>
        <location evidence="1">Nucleus</location>
    </subcellularLocation>
</comment>
<feature type="compositionally biased region" description="Polar residues" evidence="9">
    <location>
        <begin position="130"/>
        <end position="144"/>
    </location>
</feature>
<feature type="region of interest" description="Disordered" evidence="9">
    <location>
        <begin position="188"/>
        <end position="216"/>
    </location>
</feature>
<keyword evidence="4" id="KW-0963">Cytoplasm</keyword>
<dbReference type="GO" id="GO:0005737">
    <property type="term" value="C:cytoplasm"/>
    <property type="evidence" value="ECO:0007669"/>
    <property type="project" value="UniProtKB-SubCell"/>
</dbReference>
<keyword evidence="11" id="KW-1185">Reference proteome</keyword>
<evidence type="ECO:0000256" key="1">
    <source>
        <dbReference type="ARBA" id="ARBA00004123"/>
    </source>
</evidence>
<keyword evidence="6" id="KW-0805">Transcription regulation</keyword>
<keyword evidence="5" id="KW-0678">Repressor</keyword>
<feature type="compositionally biased region" description="Polar residues" evidence="9">
    <location>
        <begin position="111"/>
        <end position="121"/>
    </location>
</feature>
<dbReference type="Proteomes" id="UP000807306">
    <property type="component" value="Unassembled WGS sequence"/>
</dbReference>
<dbReference type="AlphaFoldDB" id="A0A9P6EM68"/>
<evidence type="ECO:0000256" key="5">
    <source>
        <dbReference type="ARBA" id="ARBA00022491"/>
    </source>
</evidence>
<keyword evidence="8" id="KW-0539">Nucleus</keyword>
<feature type="region of interest" description="Disordered" evidence="9">
    <location>
        <begin position="1"/>
        <end position="21"/>
    </location>
</feature>
<evidence type="ECO:0000256" key="7">
    <source>
        <dbReference type="ARBA" id="ARBA00023163"/>
    </source>
</evidence>
<feature type="region of interest" description="Disordered" evidence="9">
    <location>
        <begin position="92"/>
        <end position="167"/>
    </location>
</feature>
<feature type="region of interest" description="Disordered" evidence="9">
    <location>
        <begin position="228"/>
        <end position="286"/>
    </location>
</feature>
<proteinExistence type="inferred from homology"/>
<evidence type="ECO:0000256" key="6">
    <source>
        <dbReference type="ARBA" id="ARBA00023015"/>
    </source>
</evidence>
<evidence type="ECO:0000256" key="8">
    <source>
        <dbReference type="ARBA" id="ARBA00023242"/>
    </source>
</evidence>
<feature type="compositionally biased region" description="Low complexity" evidence="9">
    <location>
        <begin position="157"/>
        <end position="166"/>
    </location>
</feature>
<protein>
    <submittedName>
        <fullName evidence="10">Uncharacterized protein</fullName>
    </submittedName>
</protein>